<dbReference type="EMBL" id="ACQL01000153">
    <property type="protein sequence ID" value="EER46106.1"/>
    <property type="molecule type" value="Genomic_DNA"/>
</dbReference>
<reference evidence="1 2" key="1">
    <citation type="journal article" date="2010" name="Vet. Microbiol.">
        <title>Production of haemolysins by strains of the Actinobacillus minor/porcitonsillarum complex.</title>
        <authorList>
            <person name="Arya G."/>
            <person name="Niven D.F."/>
        </authorList>
    </citation>
    <scope>NUCLEOTIDE SEQUENCE [LARGE SCALE GENOMIC DNA]</scope>
    <source>
        <strain evidence="1 2">NM305</strain>
    </source>
</reference>
<dbReference type="AlphaFoldDB" id="C5S4L7"/>
<dbReference type="eggNOG" id="COG5301">
    <property type="taxonomic scope" value="Bacteria"/>
</dbReference>
<organism evidence="1 2">
    <name type="scientific">Actinobacillus minor NM305</name>
    <dbReference type="NCBI Taxonomy" id="637911"/>
    <lineage>
        <taxon>Bacteria</taxon>
        <taxon>Pseudomonadati</taxon>
        <taxon>Pseudomonadota</taxon>
        <taxon>Gammaproteobacteria</taxon>
        <taxon>Pasteurellales</taxon>
        <taxon>Pasteurellaceae</taxon>
        <taxon>Actinobacillus</taxon>
    </lineage>
</organism>
<comment type="caution">
    <text evidence="1">The sequence shown here is derived from an EMBL/GenBank/DDBJ whole genome shotgun (WGS) entry which is preliminary data.</text>
</comment>
<accession>C5S4L7</accession>
<proteinExistence type="predicted"/>
<feature type="non-terminal residue" evidence="1">
    <location>
        <position position="158"/>
    </location>
</feature>
<dbReference type="Proteomes" id="UP000005532">
    <property type="component" value="Unassembled WGS sequence"/>
</dbReference>
<protein>
    <submittedName>
        <fullName evidence="1">Uncharacterized protein</fullName>
    </submittedName>
</protein>
<gene>
    <name evidence="1" type="ORF">AM305_00780</name>
</gene>
<evidence type="ECO:0000313" key="1">
    <source>
        <dbReference type="EMBL" id="EER46106.1"/>
    </source>
</evidence>
<name>C5S4L7_9PAST</name>
<evidence type="ECO:0000313" key="2">
    <source>
        <dbReference type="Proteomes" id="UP000005532"/>
    </source>
</evidence>
<sequence>MYHLDNESGVSTFALAPVKNTQRLWFTEGGHGNAISYPGADWFNMVQAELLSILDDAGIQPNKGQLNQISLAIRKLSENKVEDFSQNLKQADGYKLVGRCKSIAELRTIRPTEHGQRILVDAYYEGGTTGGGEFVADLQDMITPDDGGVCFVVDGNGG</sequence>